<dbReference type="PANTHER" id="PTHR43081">
    <property type="entry name" value="ADENYLATE CYCLASE, TERMINAL-DIFFERENTIATION SPECIFIC-RELATED"/>
    <property type="match status" value="1"/>
</dbReference>
<dbReference type="PROSITE" id="PS50125">
    <property type="entry name" value="GUANYLATE_CYCLASE_2"/>
    <property type="match status" value="1"/>
</dbReference>
<keyword evidence="5" id="KW-1185">Reference proteome</keyword>
<dbReference type="PANTHER" id="PTHR43081:SF1">
    <property type="entry name" value="ADENYLATE CYCLASE, TERMINAL-DIFFERENTIATION SPECIFIC"/>
    <property type="match status" value="1"/>
</dbReference>
<gene>
    <name evidence="4" type="ORF">BJ989_003016</name>
</gene>
<evidence type="ECO:0000256" key="2">
    <source>
        <dbReference type="SAM" id="Coils"/>
    </source>
</evidence>
<dbReference type="GO" id="GO:0009190">
    <property type="term" value="P:cyclic nucleotide biosynthetic process"/>
    <property type="evidence" value="ECO:0007669"/>
    <property type="project" value="InterPro"/>
</dbReference>
<dbReference type="GO" id="GO:0004016">
    <property type="term" value="F:adenylate cyclase activity"/>
    <property type="evidence" value="ECO:0007669"/>
    <property type="project" value="UniProtKB-ARBA"/>
</dbReference>
<dbReference type="Gene3D" id="3.30.70.1230">
    <property type="entry name" value="Nucleotide cyclase"/>
    <property type="match status" value="1"/>
</dbReference>
<dbReference type="GO" id="GO:0035556">
    <property type="term" value="P:intracellular signal transduction"/>
    <property type="evidence" value="ECO:0007669"/>
    <property type="project" value="InterPro"/>
</dbReference>
<keyword evidence="2" id="KW-0175">Coiled coil</keyword>
<evidence type="ECO:0000259" key="3">
    <source>
        <dbReference type="PROSITE" id="PS50125"/>
    </source>
</evidence>
<evidence type="ECO:0000256" key="1">
    <source>
        <dbReference type="ARBA" id="ARBA00005381"/>
    </source>
</evidence>
<sequence>MQSLLVVALVAAAALGVLAVATGVVLVRTREQLAAAEERVAELEELREAMLRGERRRDRLLPSGRDAVRAVWETAALVRERGVGAALRSSIEDLAGWAQVERPDLVRMASRDGTVTLFFSDIEGSTALNDELGDKQWVKLVAWHDRLVRTRVVENDGHVVKTQGDGFMVAFADPVAAVRCAVQVQRDLQAAGRRPGRTPVRVRIGVHRGEAVHRDGDLFGRNVALAARVASLADGGELKVTDPVLAELDPDRVVLLGSEEVELKGLAGVHAVHTLDWSRRAAADA</sequence>
<reference evidence="4 5" key="1">
    <citation type="submission" date="2020-07" db="EMBL/GenBank/DDBJ databases">
        <title>Sequencing the genomes of 1000 actinobacteria strains.</title>
        <authorList>
            <person name="Klenk H.-P."/>
        </authorList>
    </citation>
    <scope>NUCLEOTIDE SEQUENCE [LARGE SCALE GENOMIC DNA]</scope>
    <source>
        <strain evidence="4 5">DSM 24552</strain>
    </source>
</reference>
<proteinExistence type="inferred from homology"/>
<dbReference type="SMART" id="SM00044">
    <property type="entry name" value="CYCc"/>
    <property type="match status" value="1"/>
</dbReference>
<dbReference type="CDD" id="cd07302">
    <property type="entry name" value="CHD"/>
    <property type="match status" value="1"/>
</dbReference>
<feature type="coiled-coil region" evidence="2">
    <location>
        <begin position="26"/>
        <end position="53"/>
    </location>
</feature>
<comment type="caution">
    <text evidence="4">The sequence shown here is derived from an EMBL/GenBank/DDBJ whole genome shotgun (WGS) entry which is preliminary data.</text>
</comment>
<dbReference type="SUPFAM" id="SSF55073">
    <property type="entry name" value="Nucleotide cyclase"/>
    <property type="match status" value="1"/>
</dbReference>
<dbReference type="InterPro" id="IPR029787">
    <property type="entry name" value="Nucleotide_cyclase"/>
</dbReference>
<feature type="domain" description="Guanylate cyclase" evidence="3">
    <location>
        <begin position="116"/>
        <end position="230"/>
    </location>
</feature>
<evidence type="ECO:0000313" key="5">
    <source>
        <dbReference type="Proteomes" id="UP000544110"/>
    </source>
</evidence>
<dbReference type="AlphaFoldDB" id="A0A7Y9UN12"/>
<evidence type="ECO:0000313" key="4">
    <source>
        <dbReference type="EMBL" id="NYG56712.1"/>
    </source>
</evidence>
<dbReference type="Pfam" id="PF00211">
    <property type="entry name" value="Guanylate_cyc"/>
    <property type="match status" value="1"/>
</dbReference>
<dbReference type="RefSeq" id="WP_218848841.1">
    <property type="nucleotide sequence ID" value="NZ_JACCAC010000001.1"/>
</dbReference>
<dbReference type="InterPro" id="IPR050697">
    <property type="entry name" value="Adenylyl/Guanylyl_Cyclase_3/4"/>
</dbReference>
<protein>
    <submittedName>
        <fullName evidence="4">Class 3 adenylate cyclase</fullName>
    </submittedName>
</protein>
<dbReference type="InterPro" id="IPR001054">
    <property type="entry name" value="A/G_cyclase"/>
</dbReference>
<dbReference type="Proteomes" id="UP000544110">
    <property type="component" value="Unassembled WGS sequence"/>
</dbReference>
<comment type="similarity">
    <text evidence="1">Belongs to the adenylyl cyclase class-3 family.</text>
</comment>
<organism evidence="4 5">
    <name type="scientific">Nocardioides perillae</name>
    <dbReference type="NCBI Taxonomy" id="1119534"/>
    <lineage>
        <taxon>Bacteria</taxon>
        <taxon>Bacillati</taxon>
        <taxon>Actinomycetota</taxon>
        <taxon>Actinomycetes</taxon>
        <taxon>Propionibacteriales</taxon>
        <taxon>Nocardioidaceae</taxon>
        <taxon>Nocardioides</taxon>
    </lineage>
</organism>
<name>A0A7Y9UN12_9ACTN</name>
<dbReference type="EMBL" id="JACCAC010000001">
    <property type="protein sequence ID" value="NYG56712.1"/>
    <property type="molecule type" value="Genomic_DNA"/>
</dbReference>
<accession>A0A7Y9UN12</accession>